<organism evidence="8">
    <name type="scientific">Rodentolepis nana</name>
    <name type="common">Dwarf tapeworm</name>
    <name type="synonym">Hymenolepis nana</name>
    <dbReference type="NCBI Taxonomy" id="102285"/>
    <lineage>
        <taxon>Eukaryota</taxon>
        <taxon>Metazoa</taxon>
        <taxon>Spiralia</taxon>
        <taxon>Lophotrochozoa</taxon>
        <taxon>Platyhelminthes</taxon>
        <taxon>Cestoda</taxon>
        <taxon>Eucestoda</taxon>
        <taxon>Cyclophyllidea</taxon>
        <taxon>Hymenolepididae</taxon>
        <taxon>Rodentolepis</taxon>
    </lineage>
</organism>
<dbReference type="GO" id="GO:0005634">
    <property type="term" value="C:nucleus"/>
    <property type="evidence" value="ECO:0007669"/>
    <property type="project" value="TreeGrafter"/>
</dbReference>
<evidence type="ECO:0000313" key="6">
    <source>
        <dbReference type="EMBL" id="VDN95904.1"/>
    </source>
</evidence>
<evidence type="ECO:0000256" key="3">
    <source>
        <dbReference type="ARBA" id="ARBA00023163"/>
    </source>
</evidence>
<evidence type="ECO:0000259" key="5">
    <source>
        <dbReference type="PROSITE" id="PS50217"/>
    </source>
</evidence>
<feature type="compositionally biased region" description="Polar residues" evidence="4">
    <location>
        <begin position="444"/>
        <end position="457"/>
    </location>
</feature>
<feature type="compositionally biased region" description="Polar residues" evidence="4">
    <location>
        <begin position="225"/>
        <end position="264"/>
    </location>
</feature>
<reference evidence="8" key="1">
    <citation type="submission" date="2017-02" db="UniProtKB">
        <authorList>
            <consortium name="WormBaseParasite"/>
        </authorList>
    </citation>
    <scope>IDENTIFICATION</scope>
</reference>
<dbReference type="InterPro" id="IPR000837">
    <property type="entry name" value="AP-1"/>
</dbReference>
<dbReference type="PROSITE" id="PS50217">
    <property type="entry name" value="BZIP"/>
    <property type="match status" value="1"/>
</dbReference>
<dbReference type="GO" id="GO:0000981">
    <property type="term" value="F:DNA-binding transcription factor activity, RNA polymerase II-specific"/>
    <property type="evidence" value="ECO:0007669"/>
    <property type="project" value="TreeGrafter"/>
</dbReference>
<feature type="compositionally biased region" description="Polar residues" evidence="4">
    <location>
        <begin position="426"/>
        <end position="437"/>
    </location>
</feature>
<dbReference type="InterPro" id="IPR046347">
    <property type="entry name" value="bZIP_sf"/>
</dbReference>
<dbReference type="Pfam" id="PF00170">
    <property type="entry name" value="bZIP_1"/>
    <property type="match status" value="1"/>
</dbReference>
<dbReference type="WBParaSite" id="HNAJ_0000004401-mRNA-1">
    <property type="protein sequence ID" value="HNAJ_0000004401-mRNA-1"/>
    <property type="gene ID" value="HNAJ_0000004401"/>
</dbReference>
<gene>
    <name evidence="6" type="ORF">HNAJ_LOCUS45</name>
</gene>
<reference evidence="6 7" key="2">
    <citation type="submission" date="2018-11" db="EMBL/GenBank/DDBJ databases">
        <authorList>
            <consortium name="Pathogen Informatics"/>
        </authorList>
    </citation>
    <scope>NUCLEOTIDE SEQUENCE [LARGE SCALE GENOMIC DNA]</scope>
</reference>
<evidence type="ECO:0000313" key="7">
    <source>
        <dbReference type="Proteomes" id="UP000278807"/>
    </source>
</evidence>
<dbReference type="SMART" id="SM00338">
    <property type="entry name" value="BRLZ"/>
    <property type="match status" value="1"/>
</dbReference>
<dbReference type="OrthoDB" id="6240539at2759"/>
<dbReference type="Proteomes" id="UP000278807">
    <property type="component" value="Unassembled WGS sequence"/>
</dbReference>
<sequence>MSSVANNHSSFAQSSLKTSPTSSVTMPFYNKRDSTGSLTPDCYPLEGGPGMRPRQSEYSTWSSLNQMNAPHWNELNCDPNTPHVGSLPAAQSLLSHPPKNCVATTSTTTVITNQNGKNFTAPTSTAFQGYDDHHQQYPPSSYTLKRNATYSGPRPAYLNNPPPNSITHMDYADGHPDLYHAKSTSAFHHLAPDAQFNSYRYGSNPSREDKAHVITNGGLPIRGTTIATVSPPQSVHSSDGETTASSTRGASSLPSTGALSMTTSGGVGANSLVSQTRRQRKPAPTLATGRRNLKNEQVDQEEAERRMKRRERNRKSAQKCRERKMHRTNELQAQVAQLKEEVDKLLRQINLWRTTCRQYVDIIRTHCPDYRFQMPTCLTDSPESYLTSANAGGLISMDVDGMQFSGVLDQSEVNFYNRHQEGDSYGTLTTGDNSSTVPGAPASNMESWNGNRFPHSMNQLPPVSQFVPLPEHMTPNTTSLVLKTEPSTGPGFWNGDEPQMLTESQDAEWKAENDTDSPPSRLNTPTPNDADKTSTLSSSL</sequence>
<dbReference type="EMBL" id="UZAE01000008">
    <property type="protein sequence ID" value="VDN95904.1"/>
    <property type="molecule type" value="Genomic_DNA"/>
</dbReference>
<evidence type="ECO:0000256" key="2">
    <source>
        <dbReference type="ARBA" id="ARBA00023125"/>
    </source>
</evidence>
<keyword evidence="2" id="KW-0238">DNA-binding</keyword>
<evidence type="ECO:0000256" key="1">
    <source>
        <dbReference type="ARBA" id="ARBA00023015"/>
    </source>
</evidence>
<keyword evidence="1" id="KW-0805">Transcription regulation</keyword>
<feature type="compositionally biased region" description="Polar residues" evidence="4">
    <location>
        <begin position="1"/>
        <end position="25"/>
    </location>
</feature>
<feature type="region of interest" description="Disordered" evidence="4">
    <location>
        <begin position="423"/>
        <end position="457"/>
    </location>
</feature>
<feature type="compositionally biased region" description="Polar residues" evidence="4">
    <location>
        <begin position="516"/>
        <end position="540"/>
    </location>
</feature>
<feature type="region of interest" description="Disordered" evidence="4">
    <location>
        <begin position="480"/>
        <end position="540"/>
    </location>
</feature>
<dbReference type="PROSITE" id="PS00036">
    <property type="entry name" value="BZIP_BASIC"/>
    <property type="match status" value="1"/>
</dbReference>
<evidence type="ECO:0000313" key="8">
    <source>
        <dbReference type="WBParaSite" id="HNAJ_0000004401-mRNA-1"/>
    </source>
</evidence>
<dbReference type="AlphaFoldDB" id="A0A0R3SZV5"/>
<feature type="region of interest" description="Disordered" evidence="4">
    <location>
        <begin position="216"/>
        <end position="327"/>
    </location>
</feature>
<dbReference type="Gene3D" id="1.20.5.170">
    <property type="match status" value="1"/>
</dbReference>
<dbReference type="STRING" id="102285.A0A0R3SZV5"/>
<protein>
    <submittedName>
        <fullName evidence="8">BZIP domain-containing protein</fullName>
    </submittedName>
</protein>
<proteinExistence type="predicted"/>
<dbReference type="CDD" id="cd14686">
    <property type="entry name" value="bZIP"/>
    <property type="match status" value="1"/>
</dbReference>
<feature type="domain" description="BZIP" evidence="5">
    <location>
        <begin position="303"/>
        <end position="350"/>
    </location>
</feature>
<dbReference type="InterPro" id="IPR004827">
    <property type="entry name" value="bZIP"/>
</dbReference>
<accession>A0A0R3SZV5</accession>
<keyword evidence="3" id="KW-0804">Transcription</keyword>
<dbReference type="PANTHER" id="PTHR23351">
    <property type="entry name" value="FOS TRANSCRIPTION FACTOR-RELATED"/>
    <property type="match status" value="1"/>
</dbReference>
<feature type="region of interest" description="Disordered" evidence="4">
    <location>
        <begin position="1"/>
        <end position="32"/>
    </location>
</feature>
<dbReference type="PANTHER" id="PTHR23351:SF24">
    <property type="entry name" value="ACTIVATING TRANSCRIPTION FACTOR 3-RELATED"/>
    <property type="match status" value="1"/>
</dbReference>
<feature type="compositionally biased region" description="Basic residues" evidence="4">
    <location>
        <begin position="306"/>
        <end position="326"/>
    </location>
</feature>
<dbReference type="SUPFAM" id="SSF57959">
    <property type="entry name" value="Leucine zipper domain"/>
    <property type="match status" value="1"/>
</dbReference>
<dbReference type="GO" id="GO:0000978">
    <property type="term" value="F:RNA polymerase II cis-regulatory region sequence-specific DNA binding"/>
    <property type="evidence" value="ECO:0007669"/>
    <property type="project" value="TreeGrafter"/>
</dbReference>
<keyword evidence="7" id="KW-1185">Reference proteome</keyword>
<dbReference type="PRINTS" id="PR00042">
    <property type="entry name" value="LEUZIPPRFOS"/>
</dbReference>
<evidence type="ECO:0000256" key="4">
    <source>
        <dbReference type="SAM" id="MobiDB-lite"/>
    </source>
</evidence>
<name>A0A0R3SZV5_RODNA</name>